<protein>
    <submittedName>
        <fullName evidence="3">Uncharacterized protein</fullName>
    </submittedName>
</protein>
<evidence type="ECO:0000256" key="2">
    <source>
        <dbReference type="SAM" id="Phobius"/>
    </source>
</evidence>
<feature type="region of interest" description="Disordered" evidence="1">
    <location>
        <begin position="77"/>
        <end position="113"/>
    </location>
</feature>
<evidence type="ECO:0000313" key="3">
    <source>
        <dbReference type="EMBL" id="AKJ13535.1"/>
    </source>
</evidence>
<feature type="transmembrane region" description="Helical" evidence="2">
    <location>
        <begin position="31"/>
        <end position="52"/>
    </location>
</feature>
<evidence type="ECO:0000313" key="4">
    <source>
        <dbReference type="Proteomes" id="UP000035366"/>
    </source>
</evidence>
<accession>A0ABM5TR52</accession>
<gene>
    <name evidence="3" type="ORF">ABB07_26940</name>
</gene>
<feature type="compositionally biased region" description="Polar residues" evidence="1">
    <location>
        <begin position="77"/>
        <end position="106"/>
    </location>
</feature>
<keyword evidence="2" id="KW-0812">Transmembrane</keyword>
<name>A0ABM5TR52_9ACTN</name>
<proteinExistence type="predicted"/>
<keyword evidence="4" id="KW-1185">Reference proteome</keyword>
<keyword evidence="2" id="KW-1133">Transmembrane helix</keyword>
<keyword evidence="2" id="KW-0472">Membrane</keyword>
<reference evidence="3 4" key="1">
    <citation type="journal article" date="2015" name="ISME J.">
        <title>Draft Genome Sequence of Streptomyces incarnatus NRRL8089, which Produces the Nucleoside Antibiotic Sinefungin.</title>
        <authorList>
            <person name="Oshima K."/>
            <person name="Hattori M."/>
            <person name="Shimizu H."/>
            <person name="Fukuda K."/>
            <person name="Nemoto M."/>
            <person name="Inagaki K."/>
            <person name="Tamura T."/>
        </authorList>
    </citation>
    <scope>NUCLEOTIDE SEQUENCE [LARGE SCALE GENOMIC DNA]</scope>
    <source>
        <strain evidence="3 4">NRRL 8089</strain>
    </source>
</reference>
<evidence type="ECO:0000256" key="1">
    <source>
        <dbReference type="SAM" id="MobiDB-lite"/>
    </source>
</evidence>
<sequence>MWPRPQRAPSTFEERNVRLCPKRELSRRKKAALVVARGPALGIALVITVNSVPAGMTQAQDKVLKSLYGLGTDMTVTKAQSAPKTGSRMRGSSTPSGRTPEVSAQQPYGGYGC</sequence>
<dbReference type="Proteomes" id="UP000035366">
    <property type="component" value="Chromosome"/>
</dbReference>
<organism evidence="3 4">
    <name type="scientific">Streptomyces incarnatus</name>
    <dbReference type="NCBI Taxonomy" id="665007"/>
    <lineage>
        <taxon>Bacteria</taxon>
        <taxon>Bacillati</taxon>
        <taxon>Actinomycetota</taxon>
        <taxon>Actinomycetes</taxon>
        <taxon>Kitasatosporales</taxon>
        <taxon>Streptomycetaceae</taxon>
        <taxon>Streptomyces</taxon>
    </lineage>
</organism>
<dbReference type="EMBL" id="CP011497">
    <property type="protein sequence ID" value="AKJ13535.1"/>
    <property type="molecule type" value="Genomic_DNA"/>
</dbReference>